<feature type="transmembrane region" description="Helical" evidence="1">
    <location>
        <begin position="47"/>
        <end position="68"/>
    </location>
</feature>
<evidence type="ECO:0000313" key="2">
    <source>
        <dbReference type="EMBL" id="ULT95594.1"/>
    </source>
</evidence>
<feature type="transmembrane region" description="Helical" evidence="1">
    <location>
        <begin position="74"/>
        <end position="91"/>
    </location>
</feature>
<dbReference type="Proteomes" id="UP000827892">
    <property type="component" value="Chromosome IV"/>
</dbReference>
<evidence type="ECO:0000313" key="5">
    <source>
        <dbReference type="Proteomes" id="UP000829354"/>
    </source>
</evidence>
<dbReference type="Proteomes" id="UP000829354">
    <property type="component" value="Chromosome IV"/>
</dbReference>
<protein>
    <submittedName>
        <fullName evidence="2">Uncharacterized protein</fullName>
    </submittedName>
</protein>
<keyword evidence="1" id="KW-0472">Membrane</keyword>
<dbReference type="EMBL" id="CP092623">
    <property type="protein sequence ID" value="UMM28801.1"/>
    <property type="molecule type" value="Genomic_DNA"/>
</dbReference>
<keyword evidence="1" id="KW-0812">Transmembrane</keyword>
<name>A0AAE9ABN4_CAEBR</name>
<dbReference type="AlphaFoldDB" id="A0AAE9ABN4"/>
<organism evidence="2 4">
    <name type="scientific">Caenorhabditis briggsae</name>
    <dbReference type="NCBI Taxonomy" id="6238"/>
    <lineage>
        <taxon>Eukaryota</taxon>
        <taxon>Metazoa</taxon>
        <taxon>Ecdysozoa</taxon>
        <taxon>Nematoda</taxon>
        <taxon>Chromadorea</taxon>
        <taxon>Rhabditida</taxon>
        <taxon>Rhabditina</taxon>
        <taxon>Rhabditomorpha</taxon>
        <taxon>Rhabditoidea</taxon>
        <taxon>Rhabditidae</taxon>
        <taxon>Peloderinae</taxon>
        <taxon>Caenorhabditis</taxon>
    </lineage>
</organism>
<dbReference type="EMBL" id="CP090894">
    <property type="protein sequence ID" value="ULT95594.1"/>
    <property type="molecule type" value="Genomic_DNA"/>
</dbReference>
<gene>
    <name evidence="2" type="ORF">L3Y34_004357</name>
    <name evidence="3" type="ORF">L5515_011473</name>
</gene>
<keyword evidence="5" id="KW-1185">Reference proteome</keyword>
<sequence>MTVKTRSTIAKKIEKDAPEAQYLAVNPDEITRLQEESKKIPYKMEIVWRNVALFAALHFGAAIGLYQFFFEAKWQTVVFSESFFFLVFYQFDQRQRVVEHFMSLRNLWRDSEKEDR</sequence>
<reference evidence="2 4" key="2">
    <citation type="submission" date="2022-05" db="EMBL/GenBank/DDBJ databases">
        <title>Chromosome-level reference genomes for two strains of Caenorhabditis briggsae: an improved platform for comparative genomics.</title>
        <authorList>
            <person name="Stevens L."/>
            <person name="Andersen E.C."/>
        </authorList>
    </citation>
    <scope>NUCLEOTIDE SEQUENCE [LARGE SCALE GENOMIC DNA]</scope>
    <source>
        <strain evidence="2">QX1410_ONT</strain>
        <tissue evidence="2">Whole-organism</tissue>
    </source>
</reference>
<accession>A0AAE9ABN4</accession>
<keyword evidence="1" id="KW-1133">Transmembrane helix</keyword>
<evidence type="ECO:0000313" key="4">
    <source>
        <dbReference type="Proteomes" id="UP000827892"/>
    </source>
</evidence>
<evidence type="ECO:0000256" key="1">
    <source>
        <dbReference type="SAM" id="Phobius"/>
    </source>
</evidence>
<evidence type="ECO:0000313" key="3">
    <source>
        <dbReference type="EMBL" id="UMM28801.1"/>
    </source>
</evidence>
<proteinExistence type="predicted"/>
<reference evidence="3 5" key="1">
    <citation type="submission" date="2022-04" db="EMBL/GenBank/DDBJ databases">
        <title>Chromosome-level reference genomes for two strains of Caenorhabditis briggsae: an improved platform for comparative genomics.</title>
        <authorList>
            <person name="Stevens L."/>
            <person name="Andersen E."/>
        </authorList>
    </citation>
    <scope>NUCLEOTIDE SEQUENCE [LARGE SCALE GENOMIC DNA]</scope>
    <source>
        <strain evidence="3">VX34</strain>
        <tissue evidence="3">Whole-organism</tissue>
    </source>
</reference>